<organism evidence="3 4">
    <name type="scientific">Nakamurella multipartita (strain ATCC 700099 / DSM 44233 / CIP 104796 / JCM 9543 / NBRC 105858 / Y-104)</name>
    <name type="common">Microsphaera multipartita</name>
    <dbReference type="NCBI Taxonomy" id="479431"/>
    <lineage>
        <taxon>Bacteria</taxon>
        <taxon>Bacillati</taxon>
        <taxon>Actinomycetota</taxon>
        <taxon>Actinomycetes</taxon>
        <taxon>Nakamurellales</taxon>
        <taxon>Nakamurellaceae</taxon>
        <taxon>Nakamurella</taxon>
    </lineage>
</organism>
<evidence type="ECO:0000313" key="3">
    <source>
        <dbReference type="EMBL" id="ACV79281.1"/>
    </source>
</evidence>
<evidence type="ECO:0000259" key="2">
    <source>
        <dbReference type="Pfam" id="PF01738"/>
    </source>
</evidence>
<protein>
    <submittedName>
        <fullName evidence="3">Dienelactone hydrolase</fullName>
    </submittedName>
</protein>
<dbReference type="FunCoup" id="C8XAM8">
    <property type="interactions" value="209"/>
</dbReference>
<dbReference type="EMBL" id="CP001737">
    <property type="protein sequence ID" value="ACV79281.1"/>
    <property type="molecule type" value="Genomic_DNA"/>
</dbReference>
<dbReference type="GO" id="GO:0016787">
    <property type="term" value="F:hydrolase activity"/>
    <property type="evidence" value="ECO:0007669"/>
    <property type="project" value="UniProtKB-KW"/>
</dbReference>
<dbReference type="Pfam" id="PF01738">
    <property type="entry name" value="DLH"/>
    <property type="match status" value="1"/>
</dbReference>
<dbReference type="Proteomes" id="UP000002218">
    <property type="component" value="Chromosome"/>
</dbReference>
<dbReference type="OrthoDB" id="3208682at2"/>
<sequence length="275" mass="28821">MSAASPGVRARPSEGARRSVGAVRTIPVPGPGPQQRRQAYLATPVSTRPDPGPWPGVVVVHEATGPTDDMQEQCDWFAAAGYLALMPDLYHGRSMVRCVKGTVRQLFAQRGPVFDQLESARAYLAGRDDCTGAVGVAGYCLGGGFALLLAGRGGYDAGAVNYGPLPPNLDEVLAGSCPLVASFGGRDRSLRGARATLTAAAERAGVPLDVREYPAARHAFISRNVVPSPLTTIGKVFGVGYDHDSAAEAKRRILAFFDEHLRASPGPPAGTDQAD</sequence>
<keyword evidence="4" id="KW-1185">Reference proteome</keyword>
<reference evidence="4" key="1">
    <citation type="submission" date="2009-09" db="EMBL/GenBank/DDBJ databases">
        <title>The complete genome of Nakamurella multipartita DSM 44233.</title>
        <authorList>
            <consortium name="US DOE Joint Genome Institute (JGI-PGF)"/>
            <person name="Lucas S."/>
            <person name="Copeland A."/>
            <person name="Lapidus A."/>
            <person name="Glavina del Rio T."/>
            <person name="Dalin E."/>
            <person name="Tice H."/>
            <person name="Bruce D."/>
            <person name="Goodwin L."/>
            <person name="Pitluck S."/>
            <person name="Kyrpides N."/>
            <person name="Mavromatis K."/>
            <person name="Ivanova N."/>
            <person name="Ovchinnikova G."/>
            <person name="Sims D."/>
            <person name="Meincke L."/>
            <person name="Brettin T."/>
            <person name="Detter J.C."/>
            <person name="Han C."/>
            <person name="Larimer F."/>
            <person name="Land M."/>
            <person name="Hauser L."/>
            <person name="Markowitz V."/>
            <person name="Cheng J.-F."/>
            <person name="Hugenholtz P."/>
            <person name="Woyke T."/>
            <person name="Wu D."/>
            <person name="Klenk H.-P."/>
            <person name="Eisen J.A."/>
        </authorList>
    </citation>
    <scope>NUCLEOTIDE SEQUENCE [LARGE SCALE GENOMIC DNA]</scope>
    <source>
        <strain evidence="4">ATCC 700099 / DSM 44233 / CIP 104796 / JCM 9543 / NBRC 105858 / Y-104</strain>
    </source>
</reference>
<dbReference type="KEGG" id="nml:Namu_2943"/>
<evidence type="ECO:0000313" key="4">
    <source>
        <dbReference type="Proteomes" id="UP000002218"/>
    </source>
</evidence>
<dbReference type="HOGENOM" id="CLU_054590_7_2_11"/>
<keyword evidence="3" id="KW-0378">Hydrolase</keyword>
<dbReference type="PANTHER" id="PTHR46623:SF6">
    <property type="entry name" value="ALPHA_BETA-HYDROLASES SUPERFAMILY PROTEIN"/>
    <property type="match status" value="1"/>
</dbReference>
<gene>
    <name evidence="3" type="ordered locus">Namu_2943</name>
</gene>
<accession>C8XAM8</accession>
<dbReference type="STRING" id="479431.Namu_2943"/>
<dbReference type="InParanoid" id="C8XAM8"/>
<dbReference type="eggNOG" id="COG0412">
    <property type="taxonomic scope" value="Bacteria"/>
</dbReference>
<feature type="region of interest" description="Disordered" evidence="1">
    <location>
        <begin position="1"/>
        <end position="38"/>
    </location>
</feature>
<dbReference type="InterPro" id="IPR051049">
    <property type="entry name" value="Dienelactone_hydrolase-like"/>
</dbReference>
<reference evidence="3 4" key="2">
    <citation type="journal article" date="2010" name="Stand. Genomic Sci.">
        <title>Complete genome sequence of Nakamurella multipartita type strain (Y-104).</title>
        <authorList>
            <person name="Tice H."/>
            <person name="Mayilraj S."/>
            <person name="Sims D."/>
            <person name="Lapidus A."/>
            <person name="Nolan M."/>
            <person name="Lucas S."/>
            <person name="Glavina Del Rio T."/>
            <person name="Copeland A."/>
            <person name="Cheng J.F."/>
            <person name="Meincke L."/>
            <person name="Bruce D."/>
            <person name="Goodwin L."/>
            <person name="Pitluck S."/>
            <person name="Ivanova N."/>
            <person name="Mavromatis K."/>
            <person name="Ovchinnikova G."/>
            <person name="Pati A."/>
            <person name="Chen A."/>
            <person name="Palaniappan K."/>
            <person name="Land M."/>
            <person name="Hauser L."/>
            <person name="Chang Y.J."/>
            <person name="Jeffries C.D."/>
            <person name="Detter J.C."/>
            <person name="Brettin T."/>
            <person name="Rohde M."/>
            <person name="Goker M."/>
            <person name="Bristow J."/>
            <person name="Eisen J.A."/>
            <person name="Markowitz V."/>
            <person name="Hugenholtz P."/>
            <person name="Kyrpides N.C."/>
            <person name="Klenk H.P."/>
            <person name="Chen F."/>
        </authorList>
    </citation>
    <scope>NUCLEOTIDE SEQUENCE [LARGE SCALE GENOMIC DNA]</scope>
    <source>
        <strain evidence="4">ATCC 700099 / DSM 44233 / CIP 104796 / JCM 9543 / NBRC 105858 / Y-104</strain>
    </source>
</reference>
<dbReference type="PANTHER" id="PTHR46623">
    <property type="entry name" value="CARBOXYMETHYLENEBUTENOLIDASE-RELATED"/>
    <property type="match status" value="1"/>
</dbReference>
<dbReference type="AlphaFoldDB" id="C8XAM8"/>
<dbReference type="InterPro" id="IPR002925">
    <property type="entry name" value="Dienelactn_hydro"/>
</dbReference>
<name>C8XAM8_NAKMY</name>
<evidence type="ECO:0000256" key="1">
    <source>
        <dbReference type="SAM" id="MobiDB-lite"/>
    </source>
</evidence>
<proteinExistence type="predicted"/>
<feature type="domain" description="Dienelactone hydrolase" evidence="2">
    <location>
        <begin position="39"/>
        <end position="260"/>
    </location>
</feature>
<dbReference type="Gene3D" id="3.40.50.1820">
    <property type="entry name" value="alpha/beta hydrolase"/>
    <property type="match status" value="1"/>
</dbReference>
<dbReference type="SUPFAM" id="SSF53474">
    <property type="entry name" value="alpha/beta-Hydrolases"/>
    <property type="match status" value="1"/>
</dbReference>
<dbReference type="InterPro" id="IPR029058">
    <property type="entry name" value="AB_hydrolase_fold"/>
</dbReference>